<protein>
    <submittedName>
        <fullName evidence="3">DUF4216 domain-containing protein</fullName>
    </submittedName>
</protein>
<keyword evidence="2" id="KW-1185">Reference proteome</keyword>
<organism evidence="2 3">
    <name type="scientific">Heterorhabditis bacteriophora</name>
    <name type="common">Entomopathogenic nematode worm</name>
    <dbReference type="NCBI Taxonomy" id="37862"/>
    <lineage>
        <taxon>Eukaryota</taxon>
        <taxon>Metazoa</taxon>
        <taxon>Ecdysozoa</taxon>
        <taxon>Nematoda</taxon>
        <taxon>Chromadorea</taxon>
        <taxon>Rhabditida</taxon>
        <taxon>Rhabditina</taxon>
        <taxon>Rhabditomorpha</taxon>
        <taxon>Strongyloidea</taxon>
        <taxon>Heterorhabditidae</taxon>
        <taxon>Heterorhabditis</taxon>
    </lineage>
</organism>
<name>A0A1I7WJY9_HETBA</name>
<accession>A0A1I7WJY9</accession>
<dbReference type="AlphaFoldDB" id="A0A1I7WJY9"/>
<sequence>MSITEYVDCLVKGIIKIEYAKIPDFDGKWVDQKVRNQFTYQEEAMIVNYKFPFIHSVDNHCIGYSRQLSCEFNTILQMLDLLCIRFVFFYISSLSFFTFHKMYCVSQYIFTF</sequence>
<feature type="transmembrane region" description="Helical" evidence="1">
    <location>
        <begin position="75"/>
        <end position="99"/>
    </location>
</feature>
<evidence type="ECO:0000313" key="3">
    <source>
        <dbReference type="WBParaSite" id="Hba_05345"/>
    </source>
</evidence>
<dbReference type="Proteomes" id="UP000095283">
    <property type="component" value="Unplaced"/>
</dbReference>
<proteinExistence type="predicted"/>
<keyword evidence="1" id="KW-0812">Transmembrane</keyword>
<reference evidence="3" key="1">
    <citation type="submission" date="2016-11" db="UniProtKB">
        <authorList>
            <consortium name="WormBaseParasite"/>
        </authorList>
    </citation>
    <scope>IDENTIFICATION</scope>
</reference>
<keyword evidence="1" id="KW-0472">Membrane</keyword>
<keyword evidence="1" id="KW-1133">Transmembrane helix</keyword>
<dbReference type="WBParaSite" id="Hba_05345">
    <property type="protein sequence ID" value="Hba_05345"/>
    <property type="gene ID" value="Hba_05345"/>
</dbReference>
<evidence type="ECO:0000256" key="1">
    <source>
        <dbReference type="SAM" id="Phobius"/>
    </source>
</evidence>
<evidence type="ECO:0000313" key="2">
    <source>
        <dbReference type="Proteomes" id="UP000095283"/>
    </source>
</evidence>